<evidence type="ECO:0000259" key="4">
    <source>
        <dbReference type="PROSITE" id="PS01124"/>
    </source>
</evidence>
<dbReference type="GO" id="GO:0000976">
    <property type="term" value="F:transcription cis-regulatory region binding"/>
    <property type="evidence" value="ECO:0007669"/>
    <property type="project" value="TreeGrafter"/>
</dbReference>
<dbReference type="InterPro" id="IPR018060">
    <property type="entry name" value="HTH_AraC"/>
</dbReference>
<gene>
    <name evidence="5" type="ORF">HF685_09075</name>
</gene>
<keyword evidence="6" id="KW-1185">Reference proteome</keyword>
<dbReference type="SMART" id="SM00342">
    <property type="entry name" value="HTH_ARAC"/>
    <property type="match status" value="1"/>
</dbReference>
<dbReference type="Proteomes" id="UP000501600">
    <property type="component" value="Chromosome"/>
</dbReference>
<accession>A0A6H2DN82</accession>
<keyword evidence="2" id="KW-0238">DNA-binding</keyword>
<dbReference type="Pfam" id="PF12625">
    <property type="entry name" value="Arabinose_bd"/>
    <property type="match status" value="1"/>
</dbReference>
<evidence type="ECO:0000313" key="6">
    <source>
        <dbReference type="Proteomes" id="UP000501600"/>
    </source>
</evidence>
<dbReference type="EMBL" id="CP051217">
    <property type="protein sequence ID" value="QJB69415.1"/>
    <property type="molecule type" value="Genomic_DNA"/>
</dbReference>
<name>A0A6H2DN82_9SPHN</name>
<protein>
    <submittedName>
        <fullName evidence="5">Helix-turn-helix domain-containing protein</fullName>
    </submittedName>
</protein>
<feature type="domain" description="HTH araC/xylS-type" evidence="4">
    <location>
        <begin position="245"/>
        <end position="343"/>
    </location>
</feature>
<proteinExistence type="predicted"/>
<keyword evidence="3" id="KW-0804">Transcription</keyword>
<sequence length="349" mass="39019">MGHINISTHSVSSQFLYRAFQSAQALGARKPVLLAALDLEESALRNPLRRFDMSSISAFCNAASHELGDPAIYDAIGHQMLPQGFSDIGYSAVFEQNFVKAVKWMIGAYHIVGSDQENTEIFGIEKQPEAERLIWNIPGVASPEFLHIVFANVFHFGEMLSSGRFQTVRAIYFKHSQPPHFAGIGTTGATNHIPCYFNAPQSYLEYYPGVLGQPNQMENRGIVSARKNQRADFQPIDHDTLSLARLSYYYLIYLLDKPGLNLDAAAQSFQVAERTMRRKLLAEGASFRQILENARRDTCQLYFLENTRSLGEIAAKLGYSELSAFTRAYTAWHGNPPSRDARSPRALAA</sequence>
<dbReference type="InterPro" id="IPR032687">
    <property type="entry name" value="AraC-type_N"/>
</dbReference>
<dbReference type="PANTHER" id="PTHR47894:SF1">
    <property type="entry name" value="HTH-TYPE TRANSCRIPTIONAL REGULATOR VQSM"/>
    <property type="match status" value="1"/>
</dbReference>
<evidence type="ECO:0000256" key="3">
    <source>
        <dbReference type="ARBA" id="ARBA00023163"/>
    </source>
</evidence>
<dbReference type="GO" id="GO:0005829">
    <property type="term" value="C:cytosol"/>
    <property type="evidence" value="ECO:0007669"/>
    <property type="project" value="TreeGrafter"/>
</dbReference>
<dbReference type="Pfam" id="PF12833">
    <property type="entry name" value="HTH_18"/>
    <property type="match status" value="1"/>
</dbReference>
<evidence type="ECO:0000256" key="2">
    <source>
        <dbReference type="ARBA" id="ARBA00023125"/>
    </source>
</evidence>
<dbReference type="PROSITE" id="PS01124">
    <property type="entry name" value="HTH_ARAC_FAMILY_2"/>
    <property type="match status" value="1"/>
</dbReference>
<organism evidence="5 6">
    <name type="scientific">Parasphingorhabdus halotolerans</name>
    <dbReference type="NCBI Taxonomy" id="2725558"/>
    <lineage>
        <taxon>Bacteria</taxon>
        <taxon>Pseudomonadati</taxon>
        <taxon>Pseudomonadota</taxon>
        <taxon>Alphaproteobacteria</taxon>
        <taxon>Sphingomonadales</taxon>
        <taxon>Sphingomonadaceae</taxon>
        <taxon>Parasphingorhabdus</taxon>
    </lineage>
</organism>
<dbReference type="PANTHER" id="PTHR47894">
    <property type="entry name" value="HTH-TYPE TRANSCRIPTIONAL REGULATOR GADX"/>
    <property type="match status" value="1"/>
</dbReference>
<evidence type="ECO:0000313" key="5">
    <source>
        <dbReference type="EMBL" id="QJB69415.1"/>
    </source>
</evidence>
<dbReference type="InterPro" id="IPR009057">
    <property type="entry name" value="Homeodomain-like_sf"/>
</dbReference>
<keyword evidence="1" id="KW-0805">Transcription regulation</keyword>
<dbReference type="GO" id="GO:0003700">
    <property type="term" value="F:DNA-binding transcription factor activity"/>
    <property type="evidence" value="ECO:0007669"/>
    <property type="project" value="InterPro"/>
</dbReference>
<dbReference type="RefSeq" id="WP_168819448.1">
    <property type="nucleotide sequence ID" value="NZ_CP051217.1"/>
</dbReference>
<dbReference type="Gene3D" id="1.10.10.60">
    <property type="entry name" value="Homeodomain-like"/>
    <property type="match status" value="1"/>
</dbReference>
<dbReference type="AlphaFoldDB" id="A0A6H2DN82"/>
<reference evidence="5 6" key="1">
    <citation type="submission" date="2020-04" db="EMBL/GenBank/DDBJ databases">
        <title>Genome sequence for Sphingorhabdus sp. strain M1.</title>
        <authorList>
            <person name="Park S.-J."/>
        </authorList>
    </citation>
    <scope>NUCLEOTIDE SEQUENCE [LARGE SCALE GENOMIC DNA]</scope>
    <source>
        <strain evidence="5 6">JK6</strain>
    </source>
</reference>
<evidence type="ECO:0000256" key="1">
    <source>
        <dbReference type="ARBA" id="ARBA00023015"/>
    </source>
</evidence>
<dbReference type="KEGG" id="phao:HF685_09075"/>
<dbReference type="SUPFAM" id="SSF46689">
    <property type="entry name" value="Homeodomain-like"/>
    <property type="match status" value="1"/>
</dbReference>